<protein>
    <submittedName>
        <fullName evidence="1">Uncharacterized protein</fullName>
    </submittedName>
</protein>
<proteinExistence type="predicted"/>
<organism evidence="1 2">
    <name type="scientific">Aquilegia coerulea</name>
    <name type="common">Rocky mountain columbine</name>
    <dbReference type="NCBI Taxonomy" id="218851"/>
    <lineage>
        <taxon>Eukaryota</taxon>
        <taxon>Viridiplantae</taxon>
        <taxon>Streptophyta</taxon>
        <taxon>Embryophyta</taxon>
        <taxon>Tracheophyta</taxon>
        <taxon>Spermatophyta</taxon>
        <taxon>Magnoliopsida</taxon>
        <taxon>Ranunculales</taxon>
        <taxon>Ranunculaceae</taxon>
        <taxon>Thalictroideae</taxon>
        <taxon>Aquilegia</taxon>
    </lineage>
</organism>
<dbReference type="Proteomes" id="UP000230069">
    <property type="component" value="Unassembled WGS sequence"/>
</dbReference>
<accession>A0A2G5EJT8</accession>
<sequence length="68" mass="8347">MQGRSMISHQFHNARLLNSLFPFCKHIIQVYSRRLLRQIHYVILLFQRQMAKVKILLLFWRQSTAKYE</sequence>
<name>A0A2G5EJT8_AQUCA</name>
<gene>
    <name evidence="1" type="ORF">AQUCO_00700380v1</name>
</gene>
<evidence type="ECO:0000313" key="1">
    <source>
        <dbReference type="EMBL" id="PIA56013.1"/>
    </source>
</evidence>
<dbReference type="InParanoid" id="A0A2G5EJT8"/>
<dbReference type="EMBL" id="KZ305024">
    <property type="protein sequence ID" value="PIA56013.1"/>
    <property type="molecule type" value="Genomic_DNA"/>
</dbReference>
<reference evidence="1 2" key="1">
    <citation type="submission" date="2017-09" db="EMBL/GenBank/DDBJ databases">
        <title>WGS assembly of Aquilegia coerulea Goldsmith.</title>
        <authorList>
            <person name="Hodges S."/>
            <person name="Kramer E."/>
            <person name="Nordborg M."/>
            <person name="Tomkins J."/>
            <person name="Borevitz J."/>
            <person name="Derieg N."/>
            <person name="Yan J."/>
            <person name="Mihaltcheva S."/>
            <person name="Hayes R.D."/>
            <person name="Rokhsar D."/>
        </authorList>
    </citation>
    <scope>NUCLEOTIDE SEQUENCE [LARGE SCALE GENOMIC DNA]</scope>
    <source>
        <strain evidence="2">cv. Goldsmith</strain>
    </source>
</reference>
<keyword evidence="2" id="KW-1185">Reference proteome</keyword>
<dbReference type="AlphaFoldDB" id="A0A2G5EJT8"/>
<evidence type="ECO:0000313" key="2">
    <source>
        <dbReference type="Proteomes" id="UP000230069"/>
    </source>
</evidence>